<reference evidence="2" key="2">
    <citation type="submission" date="2023-06" db="EMBL/GenBank/DDBJ databases">
        <authorList>
            <person name="Lucena T."/>
            <person name="Sun Q."/>
        </authorList>
    </citation>
    <scope>NUCLEOTIDE SEQUENCE</scope>
    <source>
        <strain evidence="2">CECT 7703</strain>
    </source>
</reference>
<evidence type="ECO:0000313" key="3">
    <source>
        <dbReference type="Proteomes" id="UP001180081"/>
    </source>
</evidence>
<name>A0ABT8B411_9NEIS</name>
<evidence type="ECO:0000259" key="1">
    <source>
        <dbReference type="Pfam" id="PF03537"/>
    </source>
</evidence>
<gene>
    <name evidence="2" type="ORF">QWZ03_09485</name>
</gene>
<dbReference type="PANTHER" id="PTHR35273:SF2">
    <property type="entry name" value="ALPHA-GALACTOSIDASE"/>
    <property type="match status" value="1"/>
</dbReference>
<dbReference type="PANTHER" id="PTHR35273">
    <property type="entry name" value="ALPHA-1,4 POLYGALACTOSAMINIDASE, PUTATIVE (AFU_ORTHOLOGUE AFUA_3G07890)-RELATED"/>
    <property type="match status" value="1"/>
</dbReference>
<keyword evidence="3" id="KW-1185">Reference proteome</keyword>
<accession>A0ABT8B411</accession>
<dbReference type="RefSeq" id="WP_290332478.1">
    <property type="nucleotide sequence ID" value="NZ_JAUFPU010000008.1"/>
</dbReference>
<dbReference type="Pfam" id="PF03537">
    <property type="entry name" value="Glyco_hydro_114"/>
    <property type="match status" value="1"/>
</dbReference>
<evidence type="ECO:0000313" key="2">
    <source>
        <dbReference type="EMBL" id="MDN3576997.1"/>
    </source>
</evidence>
<dbReference type="Proteomes" id="UP001180081">
    <property type="component" value="Unassembled WGS sequence"/>
</dbReference>
<feature type="domain" description="Glycoside-hydrolase family GH114 TIM-barrel" evidence="1">
    <location>
        <begin position="59"/>
        <end position="278"/>
    </location>
</feature>
<dbReference type="SUPFAM" id="SSF51445">
    <property type="entry name" value="(Trans)glycosidases"/>
    <property type="match status" value="1"/>
</dbReference>
<protein>
    <submittedName>
        <fullName evidence="2">Endo alpha-1,4 polygalactosaminidase</fullName>
    </submittedName>
</protein>
<dbReference type="EMBL" id="JAUFPU010000008">
    <property type="protein sequence ID" value="MDN3576997.1"/>
    <property type="molecule type" value="Genomic_DNA"/>
</dbReference>
<sequence length="285" mass="31257">MPSLSQVTLPLTLTLMLAACGGGGDSGGGGTNPEPVDPVPVYPAPPAAANWWKPARGVSFQIQFDGTIDTNVNAEVYDLDLYDTDAATIANLKAKGRRLLCYINVGAWENWRSDKDAFPAAVLGKNYAGWAGEKWLDIRQYATLAPIMRARMDLCKSKGFDGIDPDNLDNYLQDTGFPITQTDQLAYNRWIAREAHARGLAVGQKNVQALTPQLQGYYDFAIVEQCVKQGWCRDMNAYLQSNRPVFALEYVEEGQTPEKVCPTAQSLGLTAVIKRLELGAFRQGC</sequence>
<dbReference type="InterPro" id="IPR013785">
    <property type="entry name" value="Aldolase_TIM"/>
</dbReference>
<proteinExistence type="predicted"/>
<dbReference type="InterPro" id="IPR017853">
    <property type="entry name" value="GH"/>
</dbReference>
<dbReference type="Gene3D" id="3.20.20.70">
    <property type="entry name" value="Aldolase class I"/>
    <property type="match status" value="1"/>
</dbReference>
<reference evidence="2" key="1">
    <citation type="journal article" date="2014" name="Int. J. Syst. Evol. Microbiol.">
        <title>Complete genome of a new Firmicutes species belonging to the dominant human colonic microbiota ('Ruminococcus bicirculans') reveals two chromosomes and a selective capacity to utilize plant glucans.</title>
        <authorList>
            <consortium name="NISC Comparative Sequencing Program"/>
            <person name="Wegmann U."/>
            <person name="Louis P."/>
            <person name="Goesmann A."/>
            <person name="Henrissat B."/>
            <person name="Duncan S.H."/>
            <person name="Flint H.J."/>
        </authorList>
    </citation>
    <scope>NUCLEOTIDE SEQUENCE</scope>
    <source>
        <strain evidence="2">CECT 7703</strain>
    </source>
</reference>
<dbReference type="InterPro" id="IPR004352">
    <property type="entry name" value="GH114_TIM-barrel"/>
</dbReference>
<comment type="caution">
    <text evidence="2">The sequence shown here is derived from an EMBL/GenBank/DDBJ whole genome shotgun (WGS) entry which is preliminary data.</text>
</comment>
<organism evidence="2 3">
    <name type="scientific">Chitinimonas viridis</name>
    <dbReference type="NCBI Taxonomy" id="664880"/>
    <lineage>
        <taxon>Bacteria</taxon>
        <taxon>Pseudomonadati</taxon>
        <taxon>Pseudomonadota</taxon>
        <taxon>Betaproteobacteria</taxon>
        <taxon>Neisseriales</taxon>
        <taxon>Chitinibacteraceae</taxon>
        <taxon>Chitinimonas</taxon>
    </lineage>
</organism>